<dbReference type="RefSeq" id="WP_007009386.1">
    <property type="nucleotide sequence ID" value="NZ_AJXZ01000038.1"/>
</dbReference>
<dbReference type="Proteomes" id="UP000004622">
    <property type="component" value="Unassembled WGS sequence"/>
</dbReference>
<accession>I5BVD5</accession>
<dbReference type="PATRIC" id="fig|1189611.3.peg.3075"/>
<name>I5BVD5_9HYPH</name>
<feature type="transmembrane region" description="Helical" evidence="1">
    <location>
        <begin position="94"/>
        <end position="112"/>
    </location>
</feature>
<comment type="caution">
    <text evidence="2">The sequence shown here is derived from an EMBL/GenBank/DDBJ whole genome shotgun (WGS) entry which is preliminary data.</text>
</comment>
<protein>
    <submittedName>
        <fullName evidence="2">Uncharacterized protein</fullName>
    </submittedName>
</protein>
<keyword evidence="1" id="KW-0472">Membrane</keyword>
<keyword evidence="1" id="KW-0812">Transmembrane</keyword>
<organism evidence="2 3">
    <name type="scientific">Nitratireductor aquibiodomus RA22</name>
    <dbReference type="NCBI Taxonomy" id="1189611"/>
    <lineage>
        <taxon>Bacteria</taxon>
        <taxon>Pseudomonadati</taxon>
        <taxon>Pseudomonadota</taxon>
        <taxon>Alphaproteobacteria</taxon>
        <taxon>Hyphomicrobiales</taxon>
        <taxon>Phyllobacteriaceae</taxon>
        <taxon>Nitratireductor</taxon>
    </lineage>
</organism>
<proteinExistence type="predicted"/>
<keyword evidence="1" id="KW-1133">Transmembrane helix</keyword>
<evidence type="ECO:0000313" key="2">
    <source>
        <dbReference type="EMBL" id="EIM73537.1"/>
    </source>
</evidence>
<dbReference type="EMBL" id="AJXZ01000038">
    <property type="protein sequence ID" value="EIM73537.1"/>
    <property type="molecule type" value="Genomic_DNA"/>
</dbReference>
<evidence type="ECO:0000313" key="3">
    <source>
        <dbReference type="Proteomes" id="UP000004622"/>
    </source>
</evidence>
<reference evidence="2 3" key="1">
    <citation type="journal article" date="2012" name="J. Bacteriol.">
        <title>Genome Sequence of Nitratireductor aquibiodomus Strain RA22.</title>
        <authorList>
            <person name="Singh A."/>
            <person name="Jangir P.K."/>
            <person name="Kumari C."/>
            <person name="Sharma R."/>
        </authorList>
    </citation>
    <scope>NUCLEOTIDE SEQUENCE [LARGE SCALE GENOMIC DNA]</scope>
    <source>
        <strain evidence="2 3">RA22</strain>
    </source>
</reference>
<evidence type="ECO:0000256" key="1">
    <source>
        <dbReference type="SAM" id="Phobius"/>
    </source>
</evidence>
<gene>
    <name evidence="2" type="ORF">A33O_15211</name>
</gene>
<feature type="transmembrane region" description="Helical" evidence="1">
    <location>
        <begin position="43"/>
        <end position="65"/>
    </location>
</feature>
<sequence length="114" mass="12191">MTESEKRQSIAGMALSLPLVFGLPVLAAVWQELQPLEAFFHSAGMVVILGLFDLIVIDWLMFCFLRPSFIVLEGTDGAAEYGDYRHHATGFMRGLPLALIVGLAGALAGGLANG</sequence>
<dbReference type="AlphaFoldDB" id="I5BVD5"/>
<dbReference type="OrthoDB" id="5147731at2"/>